<dbReference type="Pfam" id="PF20178">
    <property type="entry name" value="ToxA_N"/>
    <property type="match status" value="2"/>
</dbReference>
<dbReference type="AlphaFoldDB" id="A0A3M5PCP3"/>
<dbReference type="Pfam" id="PF21527">
    <property type="entry name" value="Stv"/>
    <property type="match status" value="1"/>
</dbReference>
<feature type="domain" description="Dermonecrotic toxin N-terminal" evidence="1">
    <location>
        <begin position="431"/>
        <end position="686"/>
    </location>
</feature>
<proteinExistence type="predicted"/>
<protein>
    <submittedName>
        <fullName evidence="3">Uncharacterized protein</fullName>
    </submittedName>
</protein>
<dbReference type="InterPro" id="IPR049002">
    <property type="entry name" value="Stv"/>
</dbReference>
<feature type="domain" description="Dermonecrotic toxin N-terminal" evidence="1">
    <location>
        <begin position="117"/>
        <end position="341"/>
    </location>
</feature>
<dbReference type="Proteomes" id="UP000273854">
    <property type="component" value="Unassembled WGS sequence"/>
</dbReference>
<sequence length="1129" mass="125333">MGLHPLRQTVMNSLWSPLRQHTLFHPSTALLEQPGILLPDYRGERHDTLNPAVPFSLSPLHFSTGEGRLPSLAEEPVPDDHSADIERRLTALRDSQGFSLITDSELLLKACQLDMDFPQDRHAHVREQLTTLLARKTGKRLNPDDLHIAFNTQDSPAADDDGVEQYSLRLSLTEVALISFDPPRFLALHRSRDRASADLSLTDEVPSLTAAQTLAWILETPWSTDYSAVFAAFWHRHRATYRLLSCVSLLDQLAHQHAMGHISRSGYSLTLDALGLRQFPSDIQALTPSLRGAMSEVRMLSINGQPVPGIFQVSSKATAHCFIHVLSVSGPVVEYISDEPGYMAERLLATLNASGLYGHVLMDLEQGKRPVIDSMLIEGDVFSELTETQERMTYALIETDTCDSTDLLRPLARSLELASAVDLWPAQSAVLDRLPAPSGEAVQIMADYLRVHHGLALDPEQVFIAYQSGTVITPQGGLRTPSLHVHTPDEMPISLSEALVSHYRVERPVGYVDHEGATVVFLDPTGQGDIGQGQPLRLDPQAIEDYIKTFDFLSWMTRKLDDFWVQQQTAIEQALRSTFIVQALTSLKRGRMTRSGFDLIVQAMTSVEPVRWLALGFFVQGSLLDGMEHQYTGLLVIEQPGELKLLYQAGHPDAFVECRNDTELNQHLKHATAEPQWREAVMRYVPAHHHKRLDYLLRLWSGTQSPQPPVSILRPWTDALYNPDTRQALHQSLCEKRLEGSPFSFLSQLLKHNAQSDAEDRIVTRAQVSLADWTDRLTRLQWVLAPLSLLLTPAFIASLAIEVGLTSLSIAVARLPGSRYAEKNQALLSGLTLGLLQLGPNTPRLLGSLRRIITPAAKAAPTAAGTLEALKGWPAARSHMMVARQTRLETFFHTDALLKRWTLVGPASVGHLPVHAWKLGRRFLLWTSDRGQARTLVVSTHGYYLPWTSTVEIPNGTEIHTYAPHGYELVDPKLHRVVSEHVNAFAISNALENRLVQPSNLAPQVITDKLMAGTALPGSLKNYTLSKFQTAADESYQDIANVVRNSNASPLRGWLPPTPMDVLSIRNRFGMTPPSLADLFDTLSAQGIHYDRILLVHCRCAAISSMLRRAPVYHAASVRPVISNATEPG</sequence>
<organism evidence="3 4">
    <name type="scientific">Pseudomonas viridiflava</name>
    <name type="common">Phytomonas viridiflava</name>
    <dbReference type="NCBI Taxonomy" id="33069"/>
    <lineage>
        <taxon>Bacteria</taxon>
        <taxon>Pseudomonadati</taxon>
        <taxon>Pseudomonadota</taxon>
        <taxon>Gammaproteobacteria</taxon>
        <taxon>Pseudomonadales</taxon>
        <taxon>Pseudomonadaceae</taxon>
        <taxon>Pseudomonas</taxon>
    </lineage>
</organism>
<name>A0A3M5PCP3_PSEVI</name>
<accession>A0A3M5PCP3</accession>
<evidence type="ECO:0000313" key="4">
    <source>
        <dbReference type="Proteomes" id="UP000273854"/>
    </source>
</evidence>
<evidence type="ECO:0000259" key="1">
    <source>
        <dbReference type="Pfam" id="PF20178"/>
    </source>
</evidence>
<comment type="caution">
    <text evidence="3">The sequence shown here is derived from an EMBL/GenBank/DDBJ whole genome shotgun (WGS) entry which is preliminary data.</text>
</comment>
<evidence type="ECO:0000259" key="2">
    <source>
        <dbReference type="Pfam" id="PF21527"/>
    </source>
</evidence>
<dbReference type="EMBL" id="RBTP01000031">
    <property type="protein sequence ID" value="RMT81927.1"/>
    <property type="molecule type" value="Genomic_DNA"/>
</dbReference>
<dbReference type="InterPro" id="IPR046673">
    <property type="entry name" value="ToxA_N"/>
</dbReference>
<reference evidence="3 4" key="1">
    <citation type="submission" date="2018-08" db="EMBL/GenBank/DDBJ databases">
        <title>Recombination of ecologically and evolutionarily significant loci maintains genetic cohesion in the Pseudomonas syringae species complex.</title>
        <authorList>
            <person name="Dillon M."/>
            <person name="Thakur S."/>
            <person name="Almeida R.N.D."/>
            <person name="Weir B.S."/>
            <person name="Guttman D.S."/>
        </authorList>
    </citation>
    <scope>NUCLEOTIDE SEQUENCE [LARGE SCALE GENOMIC DNA]</scope>
    <source>
        <strain evidence="3 4">ICMP 19473</strain>
    </source>
</reference>
<feature type="domain" description="Putative adhesin Stv" evidence="2">
    <location>
        <begin position="935"/>
        <end position="1099"/>
    </location>
</feature>
<evidence type="ECO:0000313" key="3">
    <source>
        <dbReference type="EMBL" id="RMT81927.1"/>
    </source>
</evidence>
<gene>
    <name evidence="3" type="ORF">ALP40_01935</name>
</gene>